<evidence type="ECO:0000313" key="1">
    <source>
        <dbReference type="EMBL" id="MFK2902200.1"/>
    </source>
</evidence>
<dbReference type="EMBL" id="JADIKJ010000030">
    <property type="protein sequence ID" value="MFK2902200.1"/>
    <property type="molecule type" value="Genomic_DNA"/>
</dbReference>
<proteinExistence type="predicted"/>
<name>A0ABW8JPJ5_9GAMM</name>
<dbReference type="SUPFAM" id="SSF53474">
    <property type="entry name" value="alpha/beta-Hydrolases"/>
    <property type="match status" value="1"/>
</dbReference>
<reference evidence="1 2" key="1">
    <citation type="submission" date="2020-10" db="EMBL/GenBank/DDBJ databases">
        <title>Phylogeny of dyella-like bacteria.</title>
        <authorList>
            <person name="Fu J."/>
        </authorList>
    </citation>
    <scope>NUCLEOTIDE SEQUENCE [LARGE SCALE GENOMIC DNA]</scope>
    <source>
        <strain evidence="1 2">JP1</strain>
    </source>
</reference>
<organism evidence="1 2">
    <name type="scientific">Dyella jejuensis</name>
    <dbReference type="NCBI Taxonomy" id="1432009"/>
    <lineage>
        <taxon>Bacteria</taxon>
        <taxon>Pseudomonadati</taxon>
        <taxon>Pseudomonadota</taxon>
        <taxon>Gammaproteobacteria</taxon>
        <taxon>Lysobacterales</taxon>
        <taxon>Rhodanobacteraceae</taxon>
        <taxon>Dyella</taxon>
    </lineage>
</organism>
<dbReference type="InterPro" id="IPR029058">
    <property type="entry name" value="AB_hydrolase_fold"/>
</dbReference>
<protein>
    <recommendedName>
        <fullName evidence="3">Alpha/beta hydrolase</fullName>
    </recommendedName>
</protein>
<keyword evidence="2" id="KW-1185">Reference proteome</keyword>
<evidence type="ECO:0008006" key="3">
    <source>
        <dbReference type="Google" id="ProtNLM"/>
    </source>
</evidence>
<accession>A0ABW8JPJ5</accession>
<dbReference type="RefSeq" id="WP_404549307.1">
    <property type="nucleotide sequence ID" value="NZ_JADIKJ010000030.1"/>
</dbReference>
<gene>
    <name evidence="1" type="ORF">ISP15_17870</name>
</gene>
<evidence type="ECO:0000313" key="2">
    <source>
        <dbReference type="Proteomes" id="UP001620461"/>
    </source>
</evidence>
<comment type="caution">
    <text evidence="1">The sequence shown here is derived from an EMBL/GenBank/DDBJ whole genome shotgun (WGS) entry which is preliminary data.</text>
</comment>
<sequence length="317" mass="34268">MIEESIGHTQEEVDKSMRGHNETLTLKVTCATTAQACANLRVLDGLTMDQRIQYLRDHGMSVDFVDQIPEGAQNITVNGILNDEARAVHVEAGHVSQTNDQATNVTYYVQYNASKGGVSDLMQAGYDKFVSPINGDYSATILAMVDAVQRQGDDAPVNLYAHSWGSIVTRDALNILANEGYTNPNLTTAVFGAAVRPGALVSPMTIIAGYNKVFPPIDPVTGQKPLSSLVYLTSPYDPVAMFVGGTLFPSIYLDSNSELHLPSAAQGEAWGGLQGVAPVFQGPVNPHSCYGLNCAGTDYNWTIDKAEQWKKAMERHQ</sequence>
<dbReference type="Proteomes" id="UP001620461">
    <property type="component" value="Unassembled WGS sequence"/>
</dbReference>